<evidence type="ECO:0000313" key="1">
    <source>
        <dbReference type="EMBL" id="KAA1421957.1"/>
    </source>
</evidence>
<dbReference type="AlphaFoldDB" id="A0A5B1LQS5"/>
<dbReference type="InterPro" id="IPR050509">
    <property type="entry name" value="CoA-transferase_III"/>
</dbReference>
<name>A0A5B1LQS5_9ACTN</name>
<dbReference type="Pfam" id="PF02515">
    <property type="entry name" value="CoA_transf_3"/>
    <property type="match status" value="1"/>
</dbReference>
<reference evidence="1 2" key="1">
    <citation type="submission" date="2019-09" db="EMBL/GenBank/DDBJ databases">
        <title>Nocardioides panacisoli sp. nov., isolated from the soil of a ginseng field.</title>
        <authorList>
            <person name="Cho C."/>
        </authorList>
    </citation>
    <scope>NUCLEOTIDE SEQUENCE [LARGE SCALE GENOMIC DNA]</scope>
    <source>
        <strain evidence="1 2">BN130099</strain>
    </source>
</reference>
<accession>A0A5B1LQS5</accession>
<proteinExistence type="predicted"/>
<reference evidence="1 2" key="2">
    <citation type="submission" date="2019-09" db="EMBL/GenBank/DDBJ databases">
        <authorList>
            <person name="Jin C."/>
        </authorList>
    </citation>
    <scope>NUCLEOTIDE SEQUENCE [LARGE SCALE GENOMIC DNA]</scope>
    <source>
        <strain evidence="1 2">BN130099</strain>
    </source>
</reference>
<gene>
    <name evidence="1" type="ORF">F0U44_06780</name>
</gene>
<dbReference type="InterPro" id="IPR023606">
    <property type="entry name" value="CoA-Trfase_III_dom_1_sf"/>
</dbReference>
<dbReference type="RefSeq" id="WP_149727418.1">
    <property type="nucleotide sequence ID" value="NZ_VUJV01000001.1"/>
</dbReference>
<dbReference type="SUPFAM" id="SSF89796">
    <property type="entry name" value="CoA-transferase family III (CaiB/BaiF)"/>
    <property type="match status" value="2"/>
</dbReference>
<dbReference type="EMBL" id="VUJV01000001">
    <property type="protein sequence ID" value="KAA1421957.1"/>
    <property type="molecule type" value="Genomic_DNA"/>
</dbReference>
<dbReference type="PANTHER" id="PTHR48228">
    <property type="entry name" value="SUCCINYL-COA--D-CITRAMALATE COA-TRANSFERASE"/>
    <property type="match status" value="1"/>
</dbReference>
<evidence type="ECO:0000313" key="2">
    <source>
        <dbReference type="Proteomes" id="UP000325003"/>
    </source>
</evidence>
<dbReference type="PANTHER" id="PTHR48228:SF4">
    <property type="entry name" value="BLR3030 PROTEIN"/>
    <property type="match status" value="1"/>
</dbReference>
<protein>
    <submittedName>
        <fullName evidence="1">Acyl-CoA transferase</fullName>
    </submittedName>
</protein>
<sequence length="450" mass="47943">MSETLARHIWHRIGGSPQSFDRLELTGPRTVLPSSYDVTGLAVASVAAATLGVADAIAPQSSPPLVRVNSLDACSSFLSERRLTPLGWDLPPAWDAIAGNYRTADGWIRLHTNYSYHREAALAALGLPEEANRFQVAAAVRQRKGEELEQAVVDADGCAAMMRTGEEWIQHPAGLVAAGMPTVEIRATGAPTTFEPRPNLRLGGLRVVDITRVIAGPMCTRFLAGYGADVLRIDPPGFDEVGALLPLTTEGKRCAVLDISTEAGRGQLFSLLEDAHVLVHGLRPGALDRLGLGHDRLVEQFPHLVIGRISAYGTKGPWGRRHGFDSLVQMSSGLAVTETERSGSDEPSALPVQGLDHATGYLLAAGILRLLASRQAGIVSTALAATAHLLSEHRTPDPGVTAEPSLPALVTRSSAWGRLLSTPVPGYISGVSPDLRIPAGPLGRYDPRWR</sequence>
<dbReference type="GO" id="GO:0016740">
    <property type="term" value="F:transferase activity"/>
    <property type="evidence" value="ECO:0007669"/>
    <property type="project" value="UniProtKB-KW"/>
</dbReference>
<dbReference type="InterPro" id="IPR003673">
    <property type="entry name" value="CoA-Trfase_fam_III"/>
</dbReference>
<organism evidence="1 2">
    <name type="scientific">Nocardioides humilatus</name>
    <dbReference type="NCBI Taxonomy" id="2607660"/>
    <lineage>
        <taxon>Bacteria</taxon>
        <taxon>Bacillati</taxon>
        <taxon>Actinomycetota</taxon>
        <taxon>Actinomycetes</taxon>
        <taxon>Propionibacteriales</taxon>
        <taxon>Nocardioidaceae</taxon>
        <taxon>Nocardioides</taxon>
    </lineage>
</organism>
<keyword evidence="1" id="KW-0808">Transferase</keyword>
<comment type="caution">
    <text evidence="1">The sequence shown here is derived from an EMBL/GenBank/DDBJ whole genome shotgun (WGS) entry which is preliminary data.</text>
</comment>
<dbReference type="Gene3D" id="3.40.50.10540">
    <property type="entry name" value="Crotonobetainyl-coa:carnitine coa-transferase, domain 1"/>
    <property type="match status" value="1"/>
</dbReference>
<dbReference type="Proteomes" id="UP000325003">
    <property type="component" value="Unassembled WGS sequence"/>
</dbReference>
<keyword evidence="2" id="KW-1185">Reference proteome</keyword>